<feature type="region of interest" description="Disordered" evidence="1">
    <location>
        <begin position="1"/>
        <end position="57"/>
    </location>
</feature>
<evidence type="ECO:0000313" key="3">
    <source>
        <dbReference type="Proteomes" id="UP000830115"/>
    </source>
</evidence>
<evidence type="ECO:0000313" key="2">
    <source>
        <dbReference type="EMBL" id="UQA91097.1"/>
    </source>
</evidence>
<accession>A0ABY4M100</accession>
<sequence length="57" mass="5430">MTAPAITGLSRPTLAGDAPPTAAEPQCGRAGDSAHRAAAVKTTGLHASSPAHGPGAT</sequence>
<name>A0ABY4M100_9ACTN</name>
<evidence type="ECO:0000256" key="1">
    <source>
        <dbReference type="SAM" id="MobiDB-lite"/>
    </source>
</evidence>
<dbReference type="RefSeq" id="WP_248861889.1">
    <property type="nucleotide sequence ID" value="NZ_CP086322.1"/>
</dbReference>
<keyword evidence="3" id="KW-1185">Reference proteome</keyword>
<dbReference type="EMBL" id="CP086322">
    <property type="protein sequence ID" value="UQA91097.1"/>
    <property type="molecule type" value="Genomic_DNA"/>
</dbReference>
<dbReference type="Proteomes" id="UP000830115">
    <property type="component" value="Chromosome"/>
</dbReference>
<organism evidence="2 3">
    <name type="scientific">Streptomyces halobius</name>
    <dbReference type="NCBI Taxonomy" id="2879846"/>
    <lineage>
        <taxon>Bacteria</taxon>
        <taxon>Bacillati</taxon>
        <taxon>Actinomycetota</taxon>
        <taxon>Actinomycetes</taxon>
        <taxon>Kitasatosporales</taxon>
        <taxon>Streptomycetaceae</taxon>
        <taxon>Streptomyces</taxon>
    </lineage>
</organism>
<reference evidence="2" key="1">
    <citation type="submission" date="2021-10" db="EMBL/GenBank/DDBJ databases">
        <title>Streptomyces nigrumlapis sp.nov.,an antimicrobial producing actinobacterium isolated from Black Gobi rocks.</title>
        <authorList>
            <person name="Wen Y."/>
            <person name="Zhang W."/>
            <person name="Liu X.G."/>
        </authorList>
    </citation>
    <scope>NUCLEOTIDE SEQUENCE</scope>
    <source>
        <strain evidence="2">ST13-2-2</strain>
    </source>
</reference>
<protein>
    <submittedName>
        <fullName evidence="2">Uncharacterized protein</fullName>
    </submittedName>
</protein>
<gene>
    <name evidence="2" type="ORF">K9S39_03650</name>
</gene>
<proteinExistence type="predicted"/>